<evidence type="ECO:0000313" key="11">
    <source>
        <dbReference type="Proteomes" id="UP000198661"/>
    </source>
</evidence>
<keyword evidence="10" id="KW-0378">Hydrolase</keyword>
<dbReference type="InterPro" id="IPR002810">
    <property type="entry name" value="NfeD-like_C"/>
</dbReference>
<protein>
    <submittedName>
        <fullName evidence="10">Membrane-bound serine protease (ClpP class)</fullName>
    </submittedName>
</protein>
<gene>
    <name evidence="10" type="ORF">SAMN04488025_102152</name>
</gene>
<comment type="subcellular location">
    <subcellularLocation>
        <location evidence="1">Membrane</location>
        <topology evidence="1">Multi-pass membrane protein</topology>
    </subcellularLocation>
</comment>
<keyword evidence="4 5" id="KW-0472">Membrane</keyword>
<evidence type="ECO:0000256" key="3">
    <source>
        <dbReference type="ARBA" id="ARBA00022989"/>
    </source>
</evidence>
<feature type="domain" description="NfeD1b N-terminal" evidence="9">
    <location>
        <begin position="32"/>
        <end position="218"/>
    </location>
</feature>
<feature type="domain" description="NfeD integral membrane" evidence="8">
    <location>
        <begin position="236"/>
        <end position="350"/>
    </location>
</feature>
<dbReference type="Pfam" id="PF25145">
    <property type="entry name" value="NfeD1b_N"/>
    <property type="match status" value="1"/>
</dbReference>
<evidence type="ECO:0000256" key="1">
    <source>
        <dbReference type="ARBA" id="ARBA00004141"/>
    </source>
</evidence>
<dbReference type="Gene3D" id="3.90.226.10">
    <property type="entry name" value="2-enoyl-CoA Hydratase, Chain A, domain 1"/>
    <property type="match status" value="1"/>
</dbReference>
<dbReference type="Gene3D" id="2.40.50.140">
    <property type="entry name" value="Nucleic acid-binding proteins"/>
    <property type="match status" value="1"/>
</dbReference>
<dbReference type="SUPFAM" id="SSF141322">
    <property type="entry name" value="NfeD domain-like"/>
    <property type="match status" value="1"/>
</dbReference>
<feature type="transmembrane region" description="Helical" evidence="5">
    <location>
        <begin position="280"/>
        <end position="298"/>
    </location>
</feature>
<evidence type="ECO:0000256" key="2">
    <source>
        <dbReference type="ARBA" id="ARBA00022692"/>
    </source>
</evidence>
<dbReference type="GO" id="GO:0006508">
    <property type="term" value="P:proteolysis"/>
    <property type="evidence" value="ECO:0007669"/>
    <property type="project" value="UniProtKB-KW"/>
</dbReference>
<organism evidence="10 11">
    <name type="scientific">Planifilum fulgidum</name>
    <dbReference type="NCBI Taxonomy" id="201973"/>
    <lineage>
        <taxon>Bacteria</taxon>
        <taxon>Bacillati</taxon>
        <taxon>Bacillota</taxon>
        <taxon>Bacilli</taxon>
        <taxon>Bacillales</taxon>
        <taxon>Thermoactinomycetaceae</taxon>
        <taxon>Planifilum</taxon>
    </lineage>
</organism>
<dbReference type="EMBL" id="FOOK01000002">
    <property type="protein sequence ID" value="SFF68013.1"/>
    <property type="molecule type" value="Genomic_DNA"/>
</dbReference>
<sequence length="448" mass="47634">MKRVSLVLIGAALLLLCWPGWSAAEPSGAGKVVYWIPVEQEVERGLSAFLERALTEAEEARAEAVVLEIDTLGGEVEAALEIGKLIRRSSVPVIAYIRGEAISAGAYISLNADQILMAPGSAMGAAEPRTFSGEVADPKTVAFWSSNMRAAAEQGGRNGDVAAAMVDRNVEIKGLKKKGELLSLSAEQAVEWDMADRIVPSEREVLPAIGLGDAEVVEVELTPAEKFARWVTSPYVVPILLLLGLGGIALELLTPGFGVPGAVGLLSFGLYFFGHYLAGLAGMETVLLFVAGIVLMVIELFVPGWGIFGVLGLISLGTAVVLAAYDPAFGIISLSVALAITLIGVWIAVKVFGMKGVWAKIILKESQQNESGYTSSRDWKHLVGKQGITLTPLRPAGWVQVDGEKYDVVSDGGMIPAKTAVKVVHVEGSRIVVRRIDTTEEKTSEEEK</sequence>
<dbReference type="PANTHER" id="PTHR33507">
    <property type="entry name" value="INNER MEMBRANE PROTEIN YBBJ"/>
    <property type="match status" value="1"/>
</dbReference>
<dbReference type="InterPro" id="IPR056738">
    <property type="entry name" value="NfeD1b_N"/>
</dbReference>
<dbReference type="AlphaFoldDB" id="A0A1I2KNB6"/>
<dbReference type="Pfam" id="PF24961">
    <property type="entry name" value="NfeD_membrane"/>
    <property type="match status" value="1"/>
</dbReference>
<proteinExistence type="predicted"/>
<dbReference type="InterPro" id="IPR029045">
    <property type="entry name" value="ClpP/crotonase-like_dom_sf"/>
</dbReference>
<evidence type="ECO:0000313" key="10">
    <source>
        <dbReference type="EMBL" id="SFF68013.1"/>
    </source>
</evidence>
<keyword evidence="3 5" id="KW-1133">Transmembrane helix</keyword>
<dbReference type="PANTHER" id="PTHR33507:SF3">
    <property type="entry name" value="INNER MEMBRANE PROTEIN YBBJ"/>
    <property type="match status" value="1"/>
</dbReference>
<reference evidence="10 11" key="1">
    <citation type="submission" date="2016-10" db="EMBL/GenBank/DDBJ databases">
        <authorList>
            <person name="de Groot N.N."/>
        </authorList>
    </citation>
    <scope>NUCLEOTIDE SEQUENCE [LARGE SCALE GENOMIC DNA]</scope>
    <source>
        <strain evidence="10 11">DSM 44945</strain>
    </source>
</reference>
<name>A0A1I2KNB6_9BACL</name>
<dbReference type="GO" id="GO:0005886">
    <property type="term" value="C:plasma membrane"/>
    <property type="evidence" value="ECO:0007669"/>
    <property type="project" value="TreeGrafter"/>
</dbReference>
<dbReference type="InterPro" id="IPR012340">
    <property type="entry name" value="NA-bd_OB-fold"/>
</dbReference>
<dbReference type="STRING" id="201973.SAMN04488025_102152"/>
<feature type="transmembrane region" description="Helical" evidence="5">
    <location>
        <begin position="230"/>
        <end position="250"/>
    </location>
</feature>
<keyword evidence="11" id="KW-1185">Reference proteome</keyword>
<evidence type="ECO:0000256" key="4">
    <source>
        <dbReference type="ARBA" id="ARBA00023136"/>
    </source>
</evidence>
<accession>A0A1I2KNB6</accession>
<feature type="transmembrane region" description="Helical" evidence="5">
    <location>
        <begin position="331"/>
        <end position="352"/>
    </location>
</feature>
<evidence type="ECO:0000259" key="7">
    <source>
        <dbReference type="Pfam" id="PF01957"/>
    </source>
</evidence>
<dbReference type="Pfam" id="PF01957">
    <property type="entry name" value="NfeD"/>
    <property type="match status" value="1"/>
</dbReference>
<dbReference type="GO" id="GO:0008233">
    <property type="term" value="F:peptidase activity"/>
    <property type="evidence" value="ECO:0007669"/>
    <property type="project" value="UniProtKB-KW"/>
</dbReference>
<evidence type="ECO:0000259" key="9">
    <source>
        <dbReference type="Pfam" id="PF25145"/>
    </source>
</evidence>
<feature type="domain" description="NfeD-like C-terminal" evidence="7">
    <location>
        <begin position="382"/>
        <end position="435"/>
    </location>
</feature>
<keyword evidence="2 5" id="KW-0812">Transmembrane</keyword>
<evidence type="ECO:0000256" key="5">
    <source>
        <dbReference type="SAM" id="Phobius"/>
    </source>
</evidence>
<dbReference type="InterPro" id="IPR056739">
    <property type="entry name" value="NfeD_membrane"/>
</dbReference>
<dbReference type="InterPro" id="IPR052165">
    <property type="entry name" value="Membrane_assoc_protease"/>
</dbReference>
<feature type="chain" id="PRO_5038925918" evidence="6">
    <location>
        <begin position="24"/>
        <end position="448"/>
    </location>
</feature>
<keyword evidence="6" id="KW-0732">Signal</keyword>
<feature type="transmembrane region" description="Helical" evidence="5">
    <location>
        <begin position="305"/>
        <end position="325"/>
    </location>
</feature>
<dbReference type="CDD" id="cd07021">
    <property type="entry name" value="Clp_protease_NfeD_like"/>
    <property type="match status" value="1"/>
</dbReference>
<dbReference type="SUPFAM" id="SSF52096">
    <property type="entry name" value="ClpP/crotonase"/>
    <property type="match status" value="1"/>
</dbReference>
<keyword evidence="10" id="KW-0645">Protease</keyword>
<evidence type="ECO:0000259" key="8">
    <source>
        <dbReference type="Pfam" id="PF24961"/>
    </source>
</evidence>
<dbReference type="Proteomes" id="UP000198661">
    <property type="component" value="Unassembled WGS sequence"/>
</dbReference>
<evidence type="ECO:0000256" key="6">
    <source>
        <dbReference type="SAM" id="SignalP"/>
    </source>
</evidence>
<feature type="signal peptide" evidence="6">
    <location>
        <begin position="1"/>
        <end position="23"/>
    </location>
</feature>